<sequence length="137" mass="14351">MAYARGQSASFPHAESVSMALGGTPVKAVDDIVAALSNRETWRTCPANWEGYAAASCPIDLLGPIVAARTNGFTLVLEPELGDVTCSPTRTGPVPPGRLVVIRPRPEMRTCASDFALALVADDHGLLHAVDLTLSAP</sequence>
<gene>
    <name evidence="1" type="ORF">SAMN04489844_3204</name>
</gene>
<organism evidence="1 2">
    <name type="scientific">Nocardioides exalbidus</name>
    <dbReference type="NCBI Taxonomy" id="402596"/>
    <lineage>
        <taxon>Bacteria</taxon>
        <taxon>Bacillati</taxon>
        <taxon>Actinomycetota</taxon>
        <taxon>Actinomycetes</taxon>
        <taxon>Propionibacteriales</taxon>
        <taxon>Nocardioidaceae</taxon>
        <taxon>Nocardioides</taxon>
    </lineage>
</organism>
<accession>A0A1H4W7T9</accession>
<protein>
    <submittedName>
        <fullName evidence="1">Uncharacterized protein</fullName>
    </submittedName>
</protein>
<dbReference type="EMBL" id="FNRT01000002">
    <property type="protein sequence ID" value="SEC89442.1"/>
    <property type="molecule type" value="Genomic_DNA"/>
</dbReference>
<dbReference type="AlphaFoldDB" id="A0A1H4W7T9"/>
<dbReference type="RefSeq" id="WP_090970120.1">
    <property type="nucleotide sequence ID" value="NZ_FNRT01000002.1"/>
</dbReference>
<name>A0A1H4W7T9_9ACTN</name>
<evidence type="ECO:0000313" key="1">
    <source>
        <dbReference type="EMBL" id="SEC89442.1"/>
    </source>
</evidence>
<dbReference type="OrthoDB" id="3787923at2"/>
<evidence type="ECO:0000313" key="2">
    <source>
        <dbReference type="Proteomes" id="UP000198742"/>
    </source>
</evidence>
<keyword evidence="2" id="KW-1185">Reference proteome</keyword>
<reference evidence="2" key="1">
    <citation type="submission" date="2016-10" db="EMBL/GenBank/DDBJ databases">
        <authorList>
            <person name="Varghese N."/>
            <person name="Submissions S."/>
        </authorList>
    </citation>
    <scope>NUCLEOTIDE SEQUENCE [LARGE SCALE GENOMIC DNA]</scope>
    <source>
        <strain evidence="2">DSM 22017</strain>
    </source>
</reference>
<dbReference type="Proteomes" id="UP000198742">
    <property type="component" value="Unassembled WGS sequence"/>
</dbReference>
<proteinExistence type="predicted"/>